<evidence type="ECO:0000256" key="1">
    <source>
        <dbReference type="ARBA" id="ARBA00022617"/>
    </source>
</evidence>
<dbReference type="GO" id="GO:0009055">
    <property type="term" value="F:electron transfer activity"/>
    <property type="evidence" value="ECO:0007669"/>
    <property type="project" value="InterPro"/>
</dbReference>
<evidence type="ECO:0000256" key="3">
    <source>
        <dbReference type="ARBA" id="ARBA00023004"/>
    </source>
</evidence>
<gene>
    <name evidence="7" type="ORF">SAMN05660236_5630</name>
</gene>
<keyword evidence="1 4" id="KW-0349">Heme</keyword>
<protein>
    <submittedName>
        <fullName evidence="7">Cytochrome c553</fullName>
    </submittedName>
</protein>
<proteinExistence type="predicted"/>
<dbReference type="RefSeq" id="WP_079690128.1">
    <property type="nucleotide sequence ID" value="NZ_FUZU01000005.1"/>
</dbReference>
<dbReference type="InterPro" id="IPR036909">
    <property type="entry name" value="Cyt_c-like_dom_sf"/>
</dbReference>
<dbReference type="Proteomes" id="UP000190961">
    <property type="component" value="Unassembled WGS sequence"/>
</dbReference>
<evidence type="ECO:0000256" key="2">
    <source>
        <dbReference type="ARBA" id="ARBA00022723"/>
    </source>
</evidence>
<dbReference type="Gene3D" id="1.10.760.10">
    <property type="entry name" value="Cytochrome c-like domain"/>
    <property type="match status" value="2"/>
</dbReference>
<evidence type="ECO:0000259" key="6">
    <source>
        <dbReference type="PROSITE" id="PS51007"/>
    </source>
</evidence>
<reference evidence="7 8" key="1">
    <citation type="submission" date="2017-02" db="EMBL/GenBank/DDBJ databases">
        <authorList>
            <person name="Peterson S.W."/>
        </authorList>
    </citation>
    <scope>NUCLEOTIDE SEQUENCE [LARGE SCALE GENOMIC DNA]</scope>
    <source>
        <strain evidence="7 8">DSM 25262</strain>
    </source>
</reference>
<dbReference type="PROSITE" id="PS51257">
    <property type="entry name" value="PROKAR_LIPOPROTEIN"/>
    <property type="match status" value="1"/>
</dbReference>
<keyword evidence="5" id="KW-1133">Transmembrane helix</keyword>
<dbReference type="PANTHER" id="PTHR35008">
    <property type="entry name" value="BLL4482 PROTEIN-RELATED"/>
    <property type="match status" value="1"/>
</dbReference>
<keyword evidence="5" id="KW-0812">Transmembrane</keyword>
<dbReference type="GO" id="GO:0020037">
    <property type="term" value="F:heme binding"/>
    <property type="evidence" value="ECO:0007669"/>
    <property type="project" value="InterPro"/>
</dbReference>
<keyword evidence="8" id="KW-1185">Reference proteome</keyword>
<sequence length="292" mass="32475">MFKKILKITGIILGVIVLIVACFFMKAYFSVESRRSTHYTVEPQPLAIQQDSAALALGARLVKAKGCTDCHGQDLGGKVFVDDPMLAHLIAPNLTKGKGGLPQDHTYEDWVLALKHGIRKDEKPLLFMPSQEYFLLSEQDMGAIIAYCSQLPKVDREFNEGNTLGPLAYILTDMDKLPMFPAEMIDHKRTLVKEVKAEVSIEFGKYLSTSCQGCHRENMKGGDPVAPGFPVVADISSTGQPGKWTDEQFIETLRTGKTPEGKILKPNEMPWTMAKEFTDVELKALHLYLNSL</sequence>
<dbReference type="PROSITE" id="PS51007">
    <property type="entry name" value="CYTC"/>
    <property type="match status" value="2"/>
</dbReference>
<feature type="domain" description="Cytochrome c" evidence="6">
    <location>
        <begin position="199"/>
        <end position="292"/>
    </location>
</feature>
<dbReference type="InterPro" id="IPR051459">
    <property type="entry name" value="Cytochrome_c-type_DH"/>
</dbReference>
<dbReference type="STRING" id="688867.SAMN05660236_5630"/>
<dbReference type="PANTHER" id="PTHR35008:SF4">
    <property type="entry name" value="BLL4482 PROTEIN"/>
    <property type="match status" value="1"/>
</dbReference>
<feature type="domain" description="Cytochrome c" evidence="6">
    <location>
        <begin position="53"/>
        <end position="152"/>
    </location>
</feature>
<keyword evidence="5" id="KW-0472">Membrane</keyword>
<dbReference type="EMBL" id="FUZU01000005">
    <property type="protein sequence ID" value="SKC88580.1"/>
    <property type="molecule type" value="Genomic_DNA"/>
</dbReference>
<dbReference type="InterPro" id="IPR009056">
    <property type="entry name" value="Cyt_c-like_dom"/>
</dbReference>
<evidence type="ECO:0000313" key="8">
    <source>
        <dbReference type="Proteomes" id="UP000190961"/>
    </source>
</evidence>
<dbReference type="SUPFAM" id="SSF46626">
    <property type="entry name" value="Cytochrome c"/>
    <property type="match status" value="2"/>
</dbReference>
<dbReference type="GO" id="GO:0046872">
    <property type="term" value="F:metal ion binding"/>
    <property type="evidence" value="ECO:0007669"/>
    <property type="project" value="UniProtKB-KW"/>
</dbReference>
<keyword evidence="3 4" id="KW-0408">Iron</keyword>
<accession>A0A1T5MK15</accession>
<organism evidence="7 8">
    <name type="scientific">Ohtaekwangia koreensis</name>
    <dbReference type="NCBI Taxonomy" id="688867"/>
    <lineage>
        <taxon>Bacteria</taxon>
        <taxon>Pseudomonadati</taxon>
        <taxon>Bacteroidota</taxon>
        <taxon>Cytophagia</taxon>
        <taxon>Cytophagales</taxon>
        <taxon>Fulvivirgaceae</taxon>
        <taxon>Ohtaekwangia</taxon>
    </lineage>
</organism>
<dbReference type="AlphaFoldDB" id="A0A1T5MK15"/>
<dbReference type="OrthoDB" id="9809720at2"/>
<evidence type="ECO:0000256" key="4">
    <source>
        <dbReference type="PROSITE-ProRule" id="PRU00433"/>
    </source>
</evidence>
<evidence type="ECO:0000313" key="7">
    <source>
        <dbReference type="EMBL" id="SKC88580.1"/>
    </source>
</evidence>
<name>A0A1T5MK15_9BACT</name>
<evidence type="ECO:0000256" key="5">
    <source>
        <dbReference type="SAM" id="Phobius"/>
    </source>
</evidence>
<dbReference type="Pfam" id="PF00034">
    <property type="entry name" value="Cytochrom_C"/>
    <property type="match status" value="2"/>
</dbReference>
<keyword evidence="2 4" id="KW-0479">Metal-binding</keyword>
<feature type="transmembrane region" description="Helical" evidence="5">
    <location>
        <begin position="6"/>
        <end position="29"/>
    </location>
</feature>